<name>A0ABU9K5W6_9BACI</name>
<protein>
    <submittedName>
        <fullName evidence="2">VOC family protein</fullName>
    </submittedName>
</protein>
<feature type="domain" description="PhnB-like" evidence="1">
    <location>
        <begin position="5"/>
        <end position="135"/>
    </location>
</feature>
<gene>
    <name evidence="2" type="ORF">AAEO50_04050</name>
</gene>
<dbReference type="PANTHER" id="PTHR33990:SF1">
    <property type="entry name" value="PROTEIN YJDN"/>
    <property type="match status" value="1"/>
</dbReference>
<evidence type="ECO:0000259" key="1">
    <source>
        <dbReference type="Pfam" id="PF06983"/>
    </source>
</evidence>
<dbReference type="CDD" id="cd06588">
    <property type="entry name" value="PhnB_like"/>
    <property type="match status" value="1"/>
</dbReference>
<sequence>MTVQVFPYLVMDGNAREAINFYKESLDAEVLFIQSFGESPEDPEFSLPEEAKDRIMHATIKIGETELMFSDTFPGQPHSTGSQVTLCITTTDAEKSQKLFDGLKQGGEVTMPLQKTFFSPLYGCVIDKYGVTFQIYTGEEK</sequence>
<dbReference type="Proteomes" id="UP001389717">
    <property type="component" value="Unassembled WGS sequence"/>
</dbReference>
<reference evidence="2 3" key="1">
    <citation type="submission" date="2024-04" db="EMBL/GenBank/DDBJ databases">
        <title>Bacillus oryzaecorticis sp. nov., a moderately halophilic bacterium isolated from rice husks.</title>
        <authorList>
            <person name="Zhu H.-S."/>
        </authorList>
    </citation>
    <scope>NUCLEOTIDE SEQUENCE [LARGE SCALE GENOMIC DNA]</scope>
    <source>
        <strain evidence="2 3">ZC255</strain>
    </source>
</reference>
<dbReference type="Pfam" id="PF06983">
    <property type="entry name" value="3-dmu-9_3-mt"/>
    <property type="match status" value="1"/>
</dbReference>
<evidence type="ECO:0000313" key="3">
    <source>
        <dbReference type="Proteomes" id="UP001389717"/>
    </source>
</evidence>
<dbReference type="PANTHER" id="PTHR33990">
    <property type="entry name" value="PROTEIN YJDN-RELATED"/>
    <property type="match status" value="1"/>
</dbReference>
<evidence type="ECO:0000313" key="2">
    <source>
        <dbReference type="EMBL" id="MEL3971444.1"/>
    </source>
</evidence>
<organism evidence="2 3">
    <name type="scientific">Rossellomorea oryzaecorticis</name>
    <dbReference type="NCBI Taxonomy" id="1396505"/>
    <lineage>
        <taxon>Bacteria</taxon>
        <taxon>Bacillati</taxon>
        <taxon>Bacillota</taxon>
        <taxon>Bacilli</taxon>
        <taxon>Bacillales</taxon>
        <taxon>Bacillaceae</taxon>
        <taxon>Rossellomorea</taxon>
    </lineage>
</organism>
<dbReference type="EMBL" id="JBBYAF010000005">
    <property type="protein sequence ID" value="MEL3971444.1"/>
    <property type="molecule type" value="Genomic_DNA"/>
</dbReference>
<comment type="caution">
    <text evidence="2">The sequence shown here is derived from an EMBL/GenBank/DDBJ whole genome shotgun (WGS) entry which is preliminary data.</text>
</comment>
<dbReference type="InterPro" id="IPR028973">
    <property type="entry name" value="PhnB-like"/>
</dbReference>
<keyword evidence="3" id="KW-1185">Reference proteome</keyword>
<proteinExistence type="predicted"/>
<dbReference type="RefSeq" id="WP_341980705.1">
    <property type="nucleotide sequence ID" value="NZ_JBBYAF010000005.1"/>
</dbReference>
<dbReference type="Gene3D" id="3.10.180.10">
    <property type="entry name" value="2,3-Dihydroxybiphenyl 1,2-Dioxygenase, domain 1"/>
    <property type="match status" value="1"/>
</dbReference>
<dbReference type="SUPFAM" id="SSF54593">
    <property type="entry name" value="Glyoxalase/Bleomycin resistance protein/Dihydroxybiphenyl dioxygenase"/>
    <property type="match status" value="1"/>
</dbReference>
<dbReference type="InterPro" id="IPR029068">
    <property type="entry name" value="Glyas_Bleomycin-R_OHBP_Dase"/>
</dbReference>
<accession>A0ABU9K5W6</accession>